<feature type="binding site" evidence="7">
    <location>
        <position position="144"/>
    </location>
    <ligand>
        <name>S-adenosyl-L-methionine</name>
        <dbReference type="ChEBI" id="CHEBI:59789"/>
    </ligand>
</feature>
<keyword evidence="6 7" id="KW-0819">tRNA processing</keyword>
<dbReference type="InterPro" id="IPR029063">
    <property type="entry name" value="SAM-dependent_MTases_sf"/>
</dbReference>
<evidence type="ECO:0000313" key="8">
    <source>
        <dbReference type="EMBL" id="QCI20672.1"/>
    </source>
</evidence>
<feature type="binding site" evidence="7">
    <location>
        <position position="121"/>
    </location>
    <ligand>
        <name>S-adenosyl-L-methionine</name>
        <dbReference type="ChEBI" id="CHEBI:59789"/>
    </ligand>
</feature>
<gene>
    <name evidence="7 8" type="primary">trmB</name>
    <name evidence="8" type="ORF">D9V67_02835</name>
</gene>
<dbReference type="Proteomes" id="UP000298594">
    <property type="component" value="Chromosome"/>
</dbReference>
<reference evidence="8 9" key="2">
    <citation type="submission" date="2019-05" db="EMBL/GenBank/DDBJ databases">
        <title>Genome evolution of the obligate endosymbiont Buchnera aphidicola.</title>
        <authorList>
            <person name="Moran N.A."/>
        </authorList>
    </citation>
    <scope>NUCLEOTIDE SEQUENCE [LARGE SCALE GENOMIC DNA]</scope>
    <source>
        <strain evidence="8 9">Bca</strain>
    </source>
</reference>
<evidence type="ECO:0000256" key="3">
    <source>
        <dbReference type="ARBA" id="ARBA00022603"/>
    </source>
</evidence>
<dbReference type="PROSITE" id="PS51625">
    <property type="entry name" value="SAM_MT_TRMB"/>
    <property type="match status" value="1"/>
</dbReference>
<evidence type="ECO:0000256" key="2">
    <source>
        <dbReference type="ARBA" id="ARBA00003015"/>
    </source>
</evidence>
<dbReference type="EC" id="2.1.1.33" evidence="7"/>
<keyword evidence="3 7" id="KW-0489">Methyltransferase</keyword>
<feature type="binding site" evidence="7">
    <location>
        <position position="94"/>
    </location>
    <ligand>
        <name>S-adenosyl-L-methionine</name>
        <dbReference type="ChEBI" id="CHEBI:59789"/>
    </ligand>
</feature>
<feature type="binding site" evidence="7">
    <location>
        <position position="148"/>
    </location>
    <ligand>
        <name>substrate</name>
    </ligand>
</feature>
<dbReference type="PANTHER" id="PTHR23417">
    <property type="entry name" value="3-DEOXY-D-MANNO-OCTULOSONIC-ACID TRANSFERASE/TRNA GUANINE-N 7 - -METHYLTRANSFERASE"/>
    <property type="match status" value="1"/>
</dbReference>
<keyword evidence="4 7" id="KW-0808">Transferase</keyword>
<dbReference type="PANTHER" id="PTHR23417:SF14">
    <property type="entry name" value="PENTACOTRIPEPTIDE-REPEAT REGION OF PRORP DOMAIN-CONTAINING PROTEIN"/>
    <property type="match status" value="1"/>
</dbReference>
<sequence>MKNNILIPQYNKNGIFLRQIRSFVCRRSRITQSQLKWIKKYWPLMGIDFQLEALNFLYIFNCDAPIVLEIGFGSGESLVQTAINFPDKNFLGVEVYKSGIGSCLHFAHIAKIKNLRVIYHDVTEVIHNMIMDNTLSKVQIFFPDPWKKKRHHKRRLIQSKFLEAISKKLIVGGTLHIATDSEEYAFYILEEIKNIKNYINLSKKNNFILRPISRITTKFEKKGHMRGNNIFDLLFQLQE</sequence>
<feature type="binding site" evidence="7">
    <location>
        <position position="180"/>
    </location>
    <ligand>
        <name>substrate</name>
    </ligand>
</feature>
<dbReference type="Gene3D" id="3.40.50.150">
    <property type="entry name" value="Vaccinia Virus protein VP39"/>
    <property type="match status" value="1"/>
</dbReference>
<proteinExistence type="inferred from homology"/>
<organism evidence="8 9">
    <name type="scientific">Buchnera aphidicola</name>
    <name type="common">Brachycaudus cardui</name>
    <dbReference type="NCBI Taxonomy" id="557993"/>
    <lineage>
        <taxon>Bacteria</taxon>
        <taxon>Pseudomonadati</taxon>
        <taxon>Pseudomonadota</taxon>
        <taxon>Gammaproteobacteria</taxon>
        <taxon>Enterobacterales</taxon>
        <taxon>Erwiniaceae</taxon>
        <taxon>Buchnera</taxon>
    </lineage>
</organism>
<evidence type="ECO:0000256" key="5">
    <source>
        <dbReference type="ARBA" id="ARBA00022691"/>
    </source>
</evidence>
<comment type="subunit">
    <text evidence="7">Monomer.</text>
</comment>
<dbReference type="GO" id="GO:0043527">
    <property type="term" value="C:tRNA methyltransferase complex"/>
    <property type="evidence" value="ECO:0007669"/>
    <property type="project" value="TreeGrafter"/>
</dbReference>
<dbReference type="EMBL" id="CP034879">
    <property type="protein sequence ID" value="QCI20672.1"/>
    <property type="molecule type" value="Genomic_DNA"/>
</dbReference>
<dbReference type="OrthoDB" id="9802090at2"/>
<feature type="binding site" evidence="7">
    <location>
        <position position="69"/>
    </location>
    <ligand>
        <name>S-adenosyl-L-methionine</name>
        <dbReference type="ChEBI" id="CHEBI:59789"/>
    </ligand>
</feature>
<dbReference type="UniPathway" id="UPA00989"/>
<dbReference type="NCBIfam" id="TIGR00091">
    <property type="entry name" value="tRNA (guanosine(46)-N7)-methyltransferase TrmB"/>
    <property type="match status" value="1"/>
</dbReference>
<evidence type="ECO:0000256" key="6">
    <source>
        <dbReference type="ARBA" id="ARBA00022694"/>
    </source>
</evidence>
<dbReference type="RefSeq" id="WP_158359942.1">
    <property type="nucleotide sequence ID" value="NZ_CP034879.1"/>
</dbReference>
<protein>
    <recommendedName>
        <fullName evidence="7">tRNA (guanine-N(7)-)-methyltransferase</fullName>
        <ecNumber evidence="7">2.1.1.33</ecNumber>
    </recommendedName>
    <alternativeName>
        <fullName evidence="7">tRNA (guanine(46)-N(7))-methyltransferase</fullName>
    </alternativeName>
    <alternativeName>
        <fullName evidence="7">tRNA(m7G46)-methyltransferase</fullName>
    </alternativeName>
</protein>
<name>A0A4D6XSP7_9GAMM</name>
<evidence type="ECO:0000256" key="1">
    <source>
        <dbReference type="ARBA" id="ARBA00000142"/>
    </source>
</evidence>
<dbReference type="AlphaFoldDB" id="A0A4D6XSP7"/>
<accession>A0A4D6XSP7</accession>
<dbReference type="Pfam" id="PF02390">
    <property type="entry name" value="Methyltransf_4"/>
    <property type="match status" value="1"/>
</dbReference>
<evidence type="ECO:0000313" key="9">
    <source>
        <dbReference type="Proteomes" id="UP000298594"/>
    </source>
</evidence>
<dbReference type="GO" id="GO:0008176">
    <property type="term" value="F:tRNA (guanine(46)-N7)-methyltransferase activity"/>
    <property type="evidence" value="ECO:0007669"/>
    <property type="project" value="UniProtKB-UniRule"/>
</dbReference>
<comment type="caution">
    <text evidence="7">Lacks conserved residue(s) required for the propagation of feature annotation.</text>
</comment>
<reference evidence="8 9" key="1">
    <citation type="submission" date="2018-12" db="EMBL/GenBank/DDBJ databases">
        <authorList>
            <person name="Chong R.A."/>
        </authorList>
    </citation>
    <scope>NUCLEOTIDE SEQUENCE [LARGE SCALE GENOMIC DNA]</scope>
    <source>
        <strain evidence="8 9">Bca</strain>
    </source>
</reference>
<evidence type="ECO:0000256" key="7">
    <source>
        <dbReference type="HAMAP-Rule" id="MF_01057"/>
    </source>
</evidence>
<comment type="function">
    <text evidence="2 7">Catalyzes the formation of N(7)-methylguanine at position 46 (m7G46) in tRNA.</text>
</comment>
<dbReference type="InterPro" id="IPR055361">
    <property type="entry name" value="tRNA_methyltr_TrmB_bact"/>
</dbReference>
<dbReference type="InterPro" id="IPR003358">
    <property type="entry name" value="tRNA_(Gua-N-7)_MeTrfase_Trmb"/>
</dbReference>
<feature type="binding site" evidence="7">
    <location>
        <begin position="217"/>
        <end position="220"/>
    </location>
    <ligand>
        <name>substrate</name>
    </ligand>
</feature>
<comment type="catalytic activity">
    <reaction evidence="1 7">
        <text>guanosine(46) in tRNA + S-adenosyl-L-methionine = N(7)-methylguanosine(46) in tRNA + S-adenosyl-L-homocysteine</text>
        <dbReference type="Rhea" id="RHEA:42708"/>
        <dbReference type="Rhea" id="RHEA-COMP:10188"/>
        <dbReference type="Rhea" id="RHEA-COMP:10189"/>
        <dbReference type="ChEBI" id="CHEBI:57856"/>
        <dbReference type="ChEBI" id="CHEBI:59789"/>
        <dbReference type="ChEBI" id="CHEBI:74269"/>
        <dbReference type="ChEBI" id="CHEBI:74480"/>
        <dbReference type="EC" id="2.1.1.33"/>
    </reaction>
</comment>
<comment type="similarity">
    <text evidence="7">Belongs to the class I-like SAM-binding methyltransferase superfamily. TrmB family.</text>
</comment>
<keyword evidence="5 7" id="KW-0949">S-adenosyl-L-methionine</keyword>
<dbReference type="HAMAP" id="MF_01057">
    <property type="entry name" value="tRNA_methyltr_TrmB"/>
    <property type="match status" value="1"/>
</dbReference>
<evidence type="ECO:0000256" key="4">
    <source>
        <dbReference type="ARBA" id="ARBA00022679"/>
    </source>
</evidence>
<comment type="pathway">
    <text evidence="7">tRNA modification; N(7)-methylguanine-tRNA biosynthesis.</text>
</comment>
<dbReference type="SUPFAM" id="SSF53335">
    <property type="entry name" value="S-adenosyl-L-methionine-dependent methyltransferases"/>
    <property type="match status" value="1"/>
</dbReference>